<dbReference type="InterPro" id="IPR014762">
    <property type="entry name" value="DNA_mismatch_repair_CS"/>
</dbReference>
<keyword evidence="3 4" id="KW-0234">DNA repair</keyword>
<accession>A0AAV3URV1</accession>
<dbReference type="GO" id="GO:0006298">
    <property type="term" value="P:mismatch repair"/>
    <property type="evidence" value="ECO:0007669"/>
    <property type="project" value="UniProtKB-UniRule"/>
</dbReference>
<reference evidence="8 9" key="1">
    <citation type="journal article" date="2019" name="Int. J. Syst. Evol. Microbiol.">
        <title>The Global Catalogue of Microorganisms (GCM) 10K type strain sequencing project: providing services to taxonomists for standard genome sequencing and annotation.</title>
        <authorList>
            <consortium name="The Broad Institute Genomics Platform"/>
            <consortium name="The Broad Institute Genome Sequencing Center for Infectious Disease"/>
            <person name="Wu L."/>
            <person name="Ma J."/>
        </authorList>
    </citation>
    <scope>NUCLEOTIDE SEQUENCE [LARGE SCALE GENOMIC DNA]</scope>
    <source>
        <strain evidence="8 9">JCM 17504</strain>
    </source>
</reference>
<dbReference type="Pfam" id="PF13589">
    <property type="entry name" value="HATPase_c_3"/>
    <property type="match status" value="1"/>
</dbReference>
<dbReference type="HAMAP" id="MF_00149">
    <property type="entry name" value="DNA_mis_repair"/>
    <property type="match status" value="1"/>
</dbReference>
<feature type="domain" description="MutL C-terminal dimerisation" evidence="6">
    <location>
        <begin position="498"/>
        <end position="647"/>
    </location>
</feature>
<evidence type="ECO:0000259" key="6">
    <source>
        <dbReference type="SMART" id="SM00853"/>
    </source>
</evidence>
<dbReference type="EMBL" id="BAABKX010000030">
    <property type="protein sequence ID" value="GAA5065576.1"/>
    <property type="molecule type" value="Genomic_DNA"/>
</dbReference>
<evidence type="ECO:0000256" key="1">
    <source>
        <dbReference type="ARBA" id="ARBA00006082"/>
    </source>
</evidence>
<evidence type="ECO:0000259" key="7">
    <source>
        <dbReference type="SMART" id="SM01340"/>
    </source>
</evidence>
<evidence type="ECO:0000256" key="3">
    <source>
        <dbReference type="ARBA" id="ARBA00023204"/>
    </source>
</evidence>
<dbReference type="InterPro" id="IPR036890">
    <property type="entry name" value="HATPase_C_sf"/>
</dbReference>
<keyword evidence="8" id="KW-0255">Endonuclease</keyword>
<dbReference type="Gene3D" id="3.30.230.10">
    <property type="match status" value="1"/>
</dbReference>
<dbReference type="InterPro" id="IPR037198">
    <property type="entry name" value="MutL_C_sf"/>
</dbReference>
<dbReference type="Proteomes" id="UP001501729">
    <property type="component" value="Unassembled WGS sequence"/>
</dbReference>
<dbReference type="InterPro" id="IPR013507">
    <property type="entry name" value="DNA_mismatch_S5_2-like"/>
</dbReference>
<protein>
    <recommendedName>
        <fullName evidence="4">DNA mismatch repair protein MutL</fullName>
    </recommendedName>
</protein>
<dbReference type="SMART" id="SM00853">
    <property type="entry name" value="MutL_C"/>
    <property type="match status" value="1"/>
</dbReference>
<keyword evidence="9" id="KW-1185">Reference proteome</keyword>
<comment type="function">
    <text evidence="4">This protein is involved in the repair of mismatches in DNA. It is required for dam-dependent methyl-directed DNA mismatch repair. May act as a 'molecular matchmaker', a protein that promotes the formation of a stable complex between two or more DNA-binding proteins in an ATP-dependent manner without itself being part of a final effector complex.</text>
</comment>
<comment type="caution">
    <text evidence="8">The sequence shown here is derived from an EMBL/GenBank/DDBJ whole genome shotgun (WGS) entry which is preliminary data.</text>
</comment>
<dbReference type="GO" id="GO:0032300">
    <property type="term" value="C:mismatch repair complex"/>
    <property type="evidence" value="ECO:0007669"/>
    <property type="project" value="InterPro"/>
</dbReference>
<dbReference type="Gene3D" id="3.30.1540.20">
    <property type="entry name" value="MutL, C-terminal domain, dimerisation subdomain"/>
    <property type="match status" value="1"/>
</dbReference>
<keyword evidence="2 4" id="KW-0227">DNA damage</keyword>
<gene>
    <name evidence="8" type="primary">mutL_2</name>
    <name evidence="4" type="synonym">mutL</name>
    <name evidence="8" type="ORF">GCM10025751_56650</name>
</gene>
<dbReference type="InterPro" id="IPR014721">
    <property type="entry name" value="Ribsml_uS5_D2-typ_fold_subgr"/>
</dbReference>
<dbReference type="InterPro" id="IPR014790">
    <property type="entry name" value="MutL_C"/>
</dbReference>
<dbReference type="GO" id="GO:0016887">
    <property type="term" value="F:ATP hydrolysis activity"/>
    <property type="evidence" value="ECO:0007669"/>
    <property type="project" value="InterPro"/>
</dbReference>
<dbReference type="Gene3D" id="3.30.565.10">
    <property type="entry name" value="Histidine kinase-like ATPase, C-terminal domain"/>
    <property type="match status" value="1"/>
</dbReference>
<evidence type="ECO:0000256" key="5">
    <source>
        <dbReference type="SAM" id="MobiDB-lite"/>
    </source>
</evidence>
<name>A0AAV3URV1_9EURY</name>
<feature type="compositionally biased region" description="Basic and acidic residues" evidence="5">
    <location>
        <begin position="458"/>
        <end position="472"/>
    </location>
</feature>
<evidence type="ECO:0000313" key="8">
    <source>
        <dbReference type="EMBL" id="GAA5065576.1"/>
    </source>
</evidence>
<dbReference type="InterPro" id="IPR042120">
    <property type="entry name" value="MutL_C_dimsub"/>
</dbReference>
<feature type="region of interest" description="Disordered" evidence="5">
    <location>
        <begin position="345"/>
        <end position="488"/>
    </location>
</feature>
<feature type="compositionally biased region" description="Polar residues" evidence="5">
    <location>
        <begin position="382"/>
        <end position="431"/>
    </location>
</feature>
<dbReference type="PANTHER" id="PTHR10073:SF12">
    <property type="entry name" value="DNA MISMATCH REPAIR PROTEIN MLH1"/>
    <property type="match status" value="1"/>
</dbReference>
<dbReference type="Gene3D" id="3.30.1370.100">
    <property type="entry name" value="MutL, C-terminal domain, regulatory subdomain"/>
    <property type="match status" value="1"/>
</dbReference>
<organism evidence="8 9">
    <name type="scientific">Haladaptatus pallidirubidus</name>
    <dbReference type="NCBI Taxonomy" id="1008152"/>
    <lineage>
        <taxon>Archaea</taxon>
        <taxon>Methanobacteriati</taxon>
        <taxon>Methanobacteriota</taxon>
        <taxon>Stenosarchaea group</taxon>
        <taxon>Halobacteria</taxon>
        <taxon>Halobacteriales</taxon>
        <taxon>Haladaptataceae</taxon>
        <taxon>Haladaptatus</taxon>
    </lineage>
</organism>
<dbReference type="GO" id="GO:0140664">
    <property type="term" value="F:ATP-dependent DNA damage sensor activity"/>
    <property type="evidence" value="ECO:0007669"/>
    <property type="project" value="InterPro"/>
</dbReference>
<dbReference type="RefSeq" id="WP_227779122.1">
    <property type="nucleotide sequence ID" value="NZ_BAABKX010000030.1"/>
</dbReference>
<feature type="domain" description="DNA mismatch repair protein S5" evidence="7">
    <location>
        <begin position="218"/>
        <end position="342"/>
    </location>
</feature>
<dbReference type="PROSITE" id="PS00058">
    <property type="entry name" value="DNA_MISMATCH_REPAIR_1"/>
    <property type="match status" value="1"/>
</dbReference>
<dbReference type="NCBIfam" id="TIGR00585">
    <property type="entry name" value="mutl"/>
    <property type="match status" value="1"/>
</dbReference>
<dbReference type="PANTHER" id="PTHR10073">
    <property type="entry name" value="DNA MISMATCH REPAIR PROTEIN MLH, PMS, MUTL"/>
    <property type="match status" value="1"/>
</dbReference>
<dbReference type="GO" id="GO:0005524">
    <property type="term" value="F:ATP binding"/>
    <property type="evidence" value="ECO:0007669"/>
    <property type="project" value="InterPro"/>
</dbReference>
<sequence>MTDNTNNETRIQQLDKRTVRQIAAGEVVERPASVVKEFVENSIDADASRIQVTVEEGGTERITVSDDGHGMSETDVRMAVKEHTTSKITDITDLESGVLTLGFRGEALHTIGAVSRLTIKTKPRGSTDAGTKLQLSGGTVENVSKTGCPEGTTVEVDDLFYNTPARQKYLKTEATEFSHINTVVTEYALANPDIAFSLSHNGREVFSTTGQDNLQGTILSVYGKEVATSMIEINQEADELPDGTINSIRGFVSDPETTRSTREYMSTNINGRYVNSAEVRNAILSAYGNQLAVNRYPFVVIFLDIPRDFVDVNVHPRKMEVRFDDEDGICAQVRKTVENTLLEHGLIRTSAPRGRSAPGDTDITPSGEQSELVQEEGKKGSMQATESDTVSSNTATQQKGQNPSTESAIETSDDQNVVSSETDTTSIEAKTSSPPPQSGSLPSGDSLDSEPTPNQSDQHSRIDQTLEPDKKFSQSTEAATLDDDTETPEYENLPQMHVLGQLHETYVIAETPDGLVLVDQHAADERINYERLRNQFGGNTETQVLATPVTLELTAGEAALFDEYQDVLAKLGFHAGRTDGNESRTVKVTTVPTVFNEILEPTLLRDVIDEFISTDPNEREHTSVEAMADALLADLACYPSITGNTSLREGSIIELLATLDECENPYACPHGRPVIIEFNTQEIADRFERDYPGHANRRIEE</sequence>
<dbReference type="AlphaFoldDB" id="A0AAV3URV1"/>
<comment type="similarity">
    <text evidence="1 4">Belongs to the DNA mismatch repair MutL/HexB family.</text>
</comment>
<dbReference type="InterPro" id="IPR002099">
    <property type="entry name" value="MutL/Mlh/PMS"/>
</dbReference>
<dbReference type="GO" id="GO:0030983">
    <property type="term" value="F:mismatched DNA binding"/>
    <property type="evidence" value="ECO:0007669"/>
    <property type="project" value="InterPro"/>
</dbReference>
<dbReference type="FunFam" id="3.30.565.10:FF:000003">
    <property type="entry name" value="DNA mismatch repair endonuclease MutL"/>
    <property type="match status" value="1"/>
</dbReference>
<dbReference type="SUPFAM" id="SSF55874">
    <property type="entry name" value="ATPase domain of HSP90 chaperone/DNA topoisomerase II/histidine kinase"/>
    <property type="match status" value="1"/>
</dbReference>
<dbReference type="InterPro" id="IPR038973">
    <property type="entry name" value="MutL/Mlh/Pms-like"/>
</dbReference>
<dbReference type="SMART" id="SM01340">
    <property type="entry name" value="DNA_mis_repair"/>
    <property type="match status" value="1"/>
</dbReference>
<dbReference type="CDD" id="cd00782">
    <property type="entry name" value="MutL_Trans"/>
    <property type="match status" value="1"/>
</dbReference>
<dbReference type="SUPFAM" id="SSF54211">
    <property type="entry name" value="Ribosomal protein S5 domain 2-like"/>
    <property type="match status" value="1"/>
</dbReference>
<dbReference type="GeneID" id="68617271"/>
<keyword evidence="8" id="KW-0378">Hydrolase</keyword>
<dbReference type="InterPro" id="IPR020667">
    <property type="entry name" value="DNA_mismatch_repair_MutL"/>
</dbReference>
<dbReference type="GO" id="GO:0004519">
    <property type="term" value="F:endonuclease activity"/>
    <property type="evidence" value="ECO:0007669"/>
    <property type="project" value="UniProtKB-KW"/>
</dbReference>
<dbReference type="SUPFAM" id="SSF118116">
    <property type="entry name" value="DNA mismatch repair protein MutL"/>
    <property type="match status" value="1"/>
</dbReference>
<proteinExistence type="inferred from homology"/>
<feature type="compositionally biased region" description="Polar residues" evidence="5">
    <location>
        <begin position="363"/>
        <end position="372"/>
    </location>
</feature>
<dbReference type="Pfam" id="PF08676">
    <property type="entry name" value="MutL_C"/>
    <property type="match status" value="1"/>
</dbReference>
<evidence type="ECO:0000256" key="2">
    <source>
        <dbReference type="ARBA" id="ARBA00022763"/>
    </source>
</evidence>
<dbReference type="InterPro" id="IPR042121">
    <property type="entry name" value="MutL_C_regsub"/>
</dbReference>
<dbReference type="CDD" id="cd16926">
    <property type="entry name" value="HATPase_MutL-MLH-PMS-like"/>
    <property type="match status" value="1"/>
</dbReference>
<evidence type="ECO:0000256" key="4">
    <source>
        <dbReference type="HAMAP-Rule" id="MF_00149"/>
    </source>
</evidence>
<evidence type="ECO:0000313" key="9">
    <source>
        <dbReference type="Proteomes" id="UP001501729"/>
    </source>
</evidence>
<dbReference type="Pfam" id="PF01119">
    <property type="entry name" value="DNA_mis_repair"/>
    <property type="match status" value="1"/>
</dbReference>
<keyword evidence="8" id="KW-0540">Nuclease</keyword>
<dbReference type="InterPro" id="IPR020568">
    <property type="entry name" value="Ribosomal_Su5_D2-typ_SF"/>
</dbReference>